<accession>A0A1D3TS17</accession>
<dbReference type="Proteomes" id="UP000199315">
    <property type="component" value="Unassembled WGS sequence"/>
</dbReference>
<dbReference type="InterPro" id="IPR048389">
    <property type="entry name" value="YciQ-like_C"/>
</dbReference>
<evidence type="ECO:0000256" key="3">
    <source>
        <dbReference type="SAM" id="SignalP"/>
    </source>
</evidence>
<feature type="transmembrane region" description="Helical" evidence="2">
    <location>
        <begin position="458"/>
        <end position="477"/>
    </location>
</feature>
<feature type="transmembrane region" description="Helical" evidence="2">
    <location>
        <begin position="546"/>
        <end position="563"/>
    </location>
</feature>
<dbReference type="OrthoDB" id="9767603at2"/>
<dbReference type="RefSeq" id="WP_091231893.1">
    <property type="nucleotide sequence ID" value="NZ_FMKA01000005.1"/>
</dbReference>
<name>A0A1D3TS17_9FIRM</name>
<keyword evidence="2" id="KW-0472">Membrane</keyword>
<feature type="transmembrane region" description="Helical" evidence="2">
    <location>
        <begin position="259"/>
        <end position="282"/>
    </location>
</feature>
<dbReference type="InterPro" id="IPR018702">
    <property type="entry name" value="DUF2207"/>
</dbReference>
<evidence type="ECO:0000259" key="4">
    <source>
        <dbReference type="Pfam" id="PF09972"/>
    </source>
</evidence>
<evidence type="ECO:0000313" key="7">
    <source>
        <dbReference type="Proteomes" id="UP000199315"/>
    </source>
</evidence>
<dbReference type="Pfam" id="PF20990">
    <property type="entry name" value="DUF2207_C"/>
    <property type="match status" value="1"/>
</dbReference>
<keyword evidence="3" id="KW-0732">Signal</keyword>
<dbReference type="STRING" id="1619234.SAMN05421730_100582"/>
<evidence type="ECO:0000313" key="6">
    <source>
        <dbReference type="EMBL" id="SCP96553.1"/>
    </source>
</evidence>
<feature type="compositionally biased region" description="Gly residues" evidence="1">
    <location>
        <begin position="674"/>
        <end position="693"/>
    </location>
</feature>
<feature type="chain" id="PRO_5008921753" evidence="3">
    <location>
        <begin position="26"/>
        <end position="693"/>
    </location>
</feature>
<reference evidence="6 7" key="1">
    <citation type="submission" date="2016-09" db="EMBL/GenBank/DDBJ databases">
        <authorList>
            <person name="Capua I."/>
            <person name="De Benedictis P."/>
            <person name="Joannis T."/>
            <person name="Lombin L.H."/>
            <person name="Cattoli G."/>
        </authorList>
    </citation>
    <scope>NUCLEOTIDE SEQUENCE [LARGE SCALE GENOMIC DNA]</scope>
    <source>
        <strain evidence="6 7">GluBS11</strain>
    </source>
</reference>
<feature type="transmembrane region" description="Helical" evidence="2">
    <location>
        <begin position="489"/>
        <end position="508"/>
    </location>
</feature>
<gene>
    <name evidence="6" type="ORF">SAMN05421730_100582</name>
</gene>
<dbReference type="Pfam" id="PF09972">
    <property type="entry name" value="DUF2207"/>
    <property type="match status" value="1"/>
</dbReference>
<feature type="signal peptide" evidence="3">
    <location>
        <begin position="1"/>
        <end position="25"/>
    </location>
</feature>
<keyword evidence="2" id="KW-1133">Transmembrane helix</keyword>
<keyword evidence="2" id="KW-0812">Transmembrane</keyword>
<proteinExistence type="predicted"/>
<evidence type="ECO:0000259" key="5">
    <source>
        <dbReference type="Pfam" id="PF20990"/>
    </source>
</evidence>
<feature type="domain" description="DUF2207" evidence="4">
    <location>
        <begin position="61"/>
        <end position="243"/>
    </location>
</feature>
<sequence>MKKRIRYFIILIAIFSMLPYFDSSASGPRSEYMLRSTADTDYETGSISTDSAYGYYEYVLDSYDVNIFVNEDNTFYITENIEAYFNIPKHGIYRKIPLKNEVVRLDGTISHNRAKISSINVNEAYTASNADGHKVIKIGNPDSTLTGPVNYIISYLYNIGKDTGKEYDELYLDIIGDEWDTAIGKVTFMITMPKEFDSEKLGFSRGATGSTDSSGIAYEVQGNVIRGSYNGVLQPGEGLTVRLELPEGYFKGAGTNVDLLMILSIVLPILFLLITGGMWFVFGRDNRVVETVEFYPPEGFNSAETGFLYKGKADQNDAVSLLIYLANKGYMKISEVEENSLFVKKKNFKLTKLKEYDGTNENERIFLSGLFNTPKKMNLADITGMIRKTVFKRPEDAYDMNGSNYRNDYGTFYETGGTEVEEVNGSDLYNSFYVTLDRIVANLNQKENRQTIFEKSSLGKGLLVGLMIIAVFILITVRPVVEFGGAGTLPFALIFPGIGFSVLAGMVFGKTPIPVKLFGLVWGLGFGGMPWGFLVLPALMADSMYLIAYVSGLVCIFLMVLLLKAMPKRTVYGNQLLGKIRGFRNFLETAEKPRLEALVMENPSYFYDILPYTYVLGVSDKWIRKFETIAMRAPDWYSGRDAFTMAAFGAFMGTTMKSASEAMSSRPSSSGSGSSSGGGSSGGGSGGGGGGSW</sequence>
<evidence type="ECO:0000256" key="1">
    <source>
        <dbReference type="SAM" id="MobiDB-lite"/>
    </source>
</evidence>
<evidence type="ECO:0000256" key="2">
    <source>
        <dbReference type="SAM" id="Phobius"/>
    </source>
</evidence>
<dbReference type="EMBL" id="FMKA01000005">
    <property type="protein sequence ID" value="SCP96553.1"/>
    <property type="molecule type" value="Genomic_DNA"/>
</dbReference>
<dbReference type="AlphaFoldDB" id="A0A1D3TS17"/>
<feature type="domain" description="Predicted membrane protein YciQ-like C-terminal" evidence="5">
    <location>
        <begin position="293"/>
        <end position="626"/>
    </location>
</feature>
<organism evidence="6 7">
    <name type="scientific">Anaerobium acetethylicum</name>
    <dbReference type="NCBI Taxonomy" id="1619234"/>
    <lineage>
        <taxon>Bacteria</taxon>
        <taxon>Bacillati</taxon>
        <taxon>Bacillota</taxon>
        <taxon>Clostridia</taxon>
        <taxon>Lachnospirales</taxon>
        <taxon>Lachnospiraceae</taxon>
        <taxon>Anaerobium</taxon>
    </lineage>
</organism>
<feature type="region of interest" description="Disordered" evidence="1">
    <location>
        <begin position="661"/>
        <end position="693"/>
    </location>
</feature>
<feature type="transmembrane region" description="Helical" evidence="2">
    <location>
        <begin position="520"/>
        <end position="540"/>
    </location>
</feature>
<keyword evidence="7" id="KW-1185">Reference proteome</keyword>
<protein>
    <submittedName>
        <fullName evidence="6">Predicted membrane protein</fullName>
    </submittedName>
</protein>